<evidence type="ECO:0000313" key="7">
    <source>
        <dbReference type="Proteomes" id="UP000242432"/>
    </source>
</evidence>
<dbReference type="Proteomes" id="UP000242432">
    <property type="component" value="Unassembled WGS sequence"/>
</dbReference>
<dbReference type="Pfam" id="PF05101">
    <property type="entry name" value="VirB3"/>
    <property type="match status" value="1"/>
</dbReference>
<keyword evidence="3 5" id="KW-1133">Transmembrane helix</keyword>
<organism evidence="6 7">
    <name type="scientific">Succinivibrio dextrinosolvens DSM 3072</name>
    <dbReference type="NCBI Taxonomy" id="1123324"/>
    <lineage>
        <taxon>Bacteria</taxon>
        <taxon>Pseudomonadati</taxon>
        <taxon>Pseudomonadota</taxon>
        <taxon>Gammaproteobacteria</taxon>
        <taxon>Aeromonadales</taxon>
        <taxon>Succinivibrionaceae</taxon>
        <taxon>Succinivibrio</taxon>
    </lineage>
</organism>
<proteinExistence type="predicted"/>
<evidence type="ECO:0000256" key="3">
    <source>
        <dbReference type="ARBA" id="ARBA00022989"/>
    </source>
</evidence>
<evidence type="ECO:0000256" key="5">
    <source>
        <dbReference type="SAM" id="Phobius"/>
    </source>
</evidence>
<gene>
    <name evidence="6" type="ORF">SAMN02745213_01345</name>
</gene>
<accession>A0A1T4VDG5</accession>
<protein>
    <submittedName>
        <fullName evidence="6">Type IV secretion system protein VirB3</fullName>
    </submittedName>
</protein>
<evidence type="ECO:0000256" key="1">
    <source>
        <dbReference type="ARBA" id="ARBA00004370"/>
    </source>
</evidence>
<keyword evidence="7" id="KW-1185">Reference proteome</keyword>
<sequence>MNKKHQIYPSLLRVHTLFGAERTLFLLWLMMCMLGFTLNISLSGSIETVLMLFIGWCVIARLTRADPLFRQVYIRNIRYRAFYQAQPSEYSKYKNKYNR</sequence>
<evidence type="ECO:0000256" key="2">
    <source>
        <dbReference type="ARBA" id="ARBA00022692"/>
    </source>
</evidence>
<dbReference type="RefSeq" id="WP_031492552.1">
    <property type="nucleotide sequence ID" value="NZ_FUXX01000020.1"/>
</dbReference>
<keyword evidence="4 5" id="KW-0472">Membrane</keyword>
<dbReference type="STRING" id="83771.SAMN02910357_01020"/>
<dbReference type="GO" id="GO:0016020">
    <property type="term" value="C:membrane"/>
    <property type="evidence" value="ECO:0007669"/>
    <property type="project" value="UniProtKB-SubCell"/>
</dbReference>
<keyword evidence="2 5" id="KW-0812">Transmembrane</keyword>
<evidence type="ECO:0000313" key="6">
    <source>
        <dbReference type="EMBL" id="SKA63004.1"/>
    </source>
</evidence>
<dbReference type="InterPro" id="IPR007792">
    <property type="entry name" value="T4SS_VirB3/TrbD/AvhB"/>
</dbReference>
<dbReference type="EMBL" id="FUXX01000020">
    <property type="protein sequence ID" value="SKA63004.1"/>
    <property type="molecule type" value="Genomic_DNA"/>
</dbReference>
<comment type="subcellular location">
    <subcellularLocation>
        <location evidence="1">Membrane</location>
    </subcellularLocation>
</comment>
<name>A0A1T4VDG5_9GAMM</name>
<dbReference type="AlphaFoldDB" id="A0A1T4VDG5"/>
<feature type="transmembrane region" description="Helical" evidence="5">
    <location>
        <begin position="12"/>
        <end position="36"/>
    </location>
</feature>
<reference evidence="7" key="1">
    <citation type="submission" date="2017-02" db="EMBL/GenBank/DDBJ databases">
        <authorList>
            <person name="Varghese N."/>
            <person name="Submissions S."/>
        </authorList>
    </citation>
    <scope>NUCLEOTIDE SEQUENCE [LARGE SCALE GENOMIC DNA]</scope>
    <source>
        <strain evidence="7">DSM 3072</strain>
    </source>
</reference>
<evidence type="ECO:0000256" key="4">
    <source>
        <dbReference type="ARBA" id="ARBA00023136"/>
    </source>
</evidence>